<evidence type="ECO:0000256" key="3">
    <source>
        <dbReference type="ARBA" id="ARBA00012528"/>
    </source>
</evidence>
<dbReference type="GO" id="GO:0005886">
    <property type="term" value="C:plasma membrane"/>
    <property type="evidence" value="ECO:0007669"/>
    <property type="project" value="UniProtKB-SubCell"/>
</dbReference>
<evidence type="ECO:0000256" key="2">
    <source>
        <dbReference type="ARBA" id="ARBA00004533"/>
    </source>
</evidence>
<comment type="catalytic activity">
    <reaction evidence="4">
        <text>2 GTP = 3',3'-c-di-GMP + 2 diphosphate</text>
        <dbReference type="Rhea" id="RHEA:24898"/>
        <dbReference type="ChEBI" id="CHEBI:33019"/>
        <dbReference type="ChEBI" id="CHEBI:37565"/>
        <dbReference type="ChEBI" id="CHEBI:58805"/>
        <dbReference type="EC" id="2.7.7.65"/>
    </reaction>
</comment>
<dbReference type="Gene3D" id="3.30.450.20">
    <property type="entry name" value="PAS domain"/>
    <property type="match status" value="1"/>
</dbReference>
<keyword evidence="5" id="KW-0812">Transmembrane</keyword>
<dbReference type="InterPro" id="IPR029787">
    <property type="entry name" value="Nucleotide_cyclase"/>
</dbReference>
<dbReference type="Pfam" id="PF00990">
    <property type="entry name" value="GGDEF"/>
    <property type="match status" value="1"/>
</dbReference>
<dbReference type="GO" id="GO:0052621">
    <property type="term" value="F:diguanylate cyclase activity"/>
    <property type="evidence" value="ECO:0007669"/>
    <property type="project" value="UniProtKB-EC"/>
</dbReference>
<dbReference type="SUPFAM" id="SSF55785">
    <property type="entry name" value="PYP-like sensor domain (PAS domain)"/>
    <property type="match status" value="1"/>
</dbReference>
<accession>A0A6S5U527</accession>
<dbReference type="SUPFAM" id="SSF55073">
    <property type="entry name" value="Nucleotide cyclase"/>
    <property type="match status" value="1"/>
</dbReference>
<dbReference type="CDD" id="cd01949">
    <property type="entry name" value="GGDEF"/>
    <property type="match status" value="1"/>
</dbReference>
<evidence type="ECO:0000259" key="6">
    <source>
        <dbReference type="PROSITE" id="PS50113"/>
    </source>
</evidence>
<dbReference type="FunFam" id="3.30.70.270:FF:000001">
    <property type="entry name" value="Diguanylate cyclase domain protein"/>
    <property type="match status" value="1"/>
</dbReference>
<dbReference type="EMBL" id="AP022227">
    <property type="protein sequence ID" value="BBT42805.1"/>
    <property type="molecule type" value="Genomic_DNA"/>
</dbReference>
<dbReference type="AlphaFoldDB" id="A0A6S5U527"/>
<sequence>MNGPTIWLMVSLLANIGMAVALWRFVRTNRQRRDELKHRQQAQIDDKERIAIALEGAGLGFWEWDIATDSFRLSARSLAMFGLTSDEEVGATHAAWQARIHPEDLPVVLAKVRAYQENPSERLECEYRVRHRSGVWIWVLDRGRWLGDAGRQLIVGTLLDISSRKEMEQQLLRMAITDPLTGLSNRRAFNERLQLEWERLKRSPEIQAALVLCDIDHFKRINDTYGHGCSDEVLKHFASRLREHVRATDMAARIGGEEFAVLLEAASIEDAQVWAERFRQDTAATAVVCGEVSISYSASMGVALLDPRLHSVEQVMQQADSALYQAKRQGRNQVVGAQVFQN</sequence>
<dbReference type="PROSITE" id="PS50887">
    <property type="entry name" value="GGDEF"/>
    <property type="match status" value="1"/>
</dbReference>
<dbReference type="CDD" id="cd00130">
    <property type="entry name" value="PAS"/>
    <property type="match status" value="1"/>
</dbReference>
<dbReference type="PANTHER" id="PTHR45138">
    <property type="entry name" value="REGULATORY COMPONENTS OF SENSORY TRANSDUCTION SYSTEM"/>
    <property type="match status" value="1"/>
</dbReference>
<evidence type="ECO:0000259" key="7">
    <source>
        <dbReference type="PROSITE" id="PS50887"/>
    </source>
</evidence>
<dbReference type="Pfam" id="PF08447">
    <property type="entry name" value="PAS_3"/>
    <property type="match status" value="1"/>
</dbReference>
<evidence type="ECO:0000256" key="5">
    <source>
        <dbReference type="SAM" id="Phobius"/>
    </source>
</evidence>
<evidence type="ECO:0000256" key="1">
    <source>
        <dbReference type="ARBA" id="ARBA00001946"/>
    </source>
</evidence>
<dbReference type="Proteomes" id="UP000515680">
    <property type="component" value="Chromosome"/>
</dbReference>
<dbReference type="InterPro" id="IPR000700">
    <property type="entry name" value="PAS-assoc_C"/>
</dbReference>
<keyword evidence="5" id="KW-0472">Membrane</keyword>
<comment type="cofactor">
    <cofactor evidence="1">
        <name>Mg(2+)</name>
        <dbReference type="ChEBI" id="CHEBI:18420"/>
    </cofactor>
</comment>
<dbReference type="EC" id="2.7.7.65" evidence="3"/>
<feature type="transmembrane region" description="Helical" evidence="5">
    <location>
        <begin position="6"/>
        <end position="26"/>
    </location>
</feature>
<feature type="domain" description="PAC" evidence="6">
    <location>
        <begin position="123"/>
        <end position="173"/>
    </location>
</feature>
<organism evidence="8 9">
    <name type="scientific">Pseudomonas putida</name>
    <name type="common">Arthrobacter siderocapsulatus</name>
    <dbReference type="NCBI Taxonomy" id="303"/>
    <lineage>
        <taxon>Bacteria</taxon>
        <taxon>Pseudomonadati</taxon>
        <taxon>Pseudomonadota</taxon>
        <taxon>Gammaproteobacteria</taxon>
        <taxon>Pseudomonadales</taxon>
        <taxon>Pseudomonadaceae</taxon>
        <taxon>Pseudomonas</taxon>
    </lineage>
</organism>
<protein>
    <recommendedName>
        <fullName evidence="3">diguanylate cyclase</fullName>
        <ecNumber evidence="3">2.7.7.65</ecNumber>
    </recommendedName>
</protein>
<proteinExistence type="predicted"/>
<dbReference type="PANTHER" id="PTHR45138:SF9">
    <property type="entry name" value="DIGUANYLATE CYCLASE DGCM-RELATED"/>
    <property type="match status" value="1"/>
</dbReference>
<dbReference type="SMART" id="SM00086">
    <property type="entry name" value="PAC"/>
    <property type="match status" value="1"/>
</dbReference>
<comment type="subcellular location">
    <subcellularLocation>
        <location evidence="2">Cell inner membrane</location>
    </subcellularLocation>
</comment>
<dbReference type="SMART" id="SM00091">
    <property type="entry name" value="PAS"/>
    <property type="match status" value="1"/>
</dbReference>
<dbReference type="NCBIfam" id="TIGR00229">
    <property type="entry name" value="sensory_box"/>
    <property type="match status" value="1"/>
</dbReference>
<dbReference type="InterPro" id="IPR035965">
    <property type="entry name" value="PAS-like_dom_sf"/>
</dbReference>
<dbReference type="Gene3D" id="3.30.70.270">
    <property type="match status" value="1"/>
</dbReference>
<dbReference type="InterPro" id="IPR013655">
    <property type="entry name" value="PAS_fold_3"/>
</dbReference>
<dbReference type="NCBIfam" id="TIGR00254">
    <property type="entry name" value="GGDEF"/>
    <property type="match status" value="1"/>
</dbReference>
<reference evidence="8 9" key="1">
    <citation type="submission" date="2019-12" db="EMBL/GenBank/DDBJ databases">
        <title>complete genome sequences of Pseudomonas putida str. WP8-W18-CRE-01 isolated from wastewater treatment plant effluent.</title>
        <authorList>
            <person name="Sekizuka T."/>
            <person name="Itokawa K."/>
            <person name="Yatsu K."/>
            <person name="Inamine Y."/>
            <person name="Kuroda M."/>
        </authorList>
    </citation>
    <scope>NUCLEOTIDE SEQUENCE [LARGE SCALE GENOMIC DNA]</scope>
    <source>
        <strain evidence="8 9">WP8-W18-CRE-01</strain>
    </source>
</reference>
<gene>
    <name evidence="8" type="ORF">WP8W18C01_51460</name>
</gene>
<dbReference type="InterPro" id="IPR000160">
    <property type="entry name" value="GGDEF_dom"/>
</dbReference>
<dbReference type="InterPro" id="IPR043128">
    <property type="entry name" value="Rev_trsase/Diguanyl_cyclase"/>
</dbReference>
<dbReference type="InterPro" id="IPR050469">
    <property type="entry name" value="Diguanylate_Cyclase"/>
</dbReference>
<dbReference type="SMART" id="SM00267">
    <property type="entry name" value="GGDEF"/>
    <property type="match status" value="1"/>
</dbReference>
<evidence type="ECO:0000256" key="4">
    <source>
        <dbReference type="ARBA" id="ARBA00034247"/>
    </source>
</evidence>
<dbReference type="InterPro" id="IPR001610">
    <property type="entry name" value="PAC"/>
</dbReference>
<dbReference type="RefSeq" id="WP_232095202.1">
    <property type="nucleotide sequence ID" value="NZ_AP022227.1"/>
</dbReference>
<evidence type="ECO:0000313" key="8">
    <source>
        <dbReference type="EMBL" id="BBT42805.1"/>
    </source>
</evidence>
<dbReference type="PROSITE" id="PS50113">
    <property type="entry name" value="PAC"/>
    <property type="match status" value="1"/>
</dbReference>
<evidence type="ECO:0000313" key="9">
    <source>
        <dbReference type="Proteomes" id="UP000515680"/>
    </source>
</evidence>
<feature type="domain" description="GGDEF" evidence="7">
    <location>
        <begin position="206"/>
        <end position="339"/>
    </location>
</feature>
<keyword evidence="5" id="KW-1133">Transmembrane helix</keyword>
<dbReference type="InterPro" id="IPR000014">
    <property type="entry name" value="PAS"/>
</dbReference>
<name>A0A6S5U527_PSEPU</name>